<reference evidence="2" key="1">
    <citation type="submission" date="2019-02" db="EMBL/GenBank/DDBJ databases">
        <title>Draft genome sequence of Enterococcus sp. Gos25-1.</title>
        <authorList>
            <person name="Tanaka N."/>
            <person name="Shiwa Y."/>
            <person name="Fujita N."/>
        </authorList>
    </citation>
    <scope>NUCLEOTIDE SEQUENCE [LARGE SCALE GENOMIC DNA]</scope>
    <source>
        <strain evidence="2">Gos25-1</strain>
    </source>
</reference>
<dbReference type="AlphaFoldDB" id="A0A4P5P6X1"/>
<protein>
    <submittedName>
        <fullName evidence="1">Uncharacterized protein</fullName>
    </submittedName>
</protein>
<name>A0A4P5P6X1_9ENTE</name>
<evidence type="ECO:0000313" key="1">
    <source>
        <dbReference type="EMBL" id="GCF93520.1"/>
    </source>
</evidence>
<gene>
    <name evidence="1" type="ORF">NRIC_14110</name>
</gene>
<dbReference type="Proteomes" id="UP000290567">
    <property type="component" value="Unassembled WGS sequence"/>
</dbReference>
<comment type="caution">
    <text evidence="1">The sequence shown here is derived from an EMBL/GenBank/DDBJ whole genome shotgun (WGS) entry which is preliminary data.</text>
</comment>
<dbReference type="EMBL" id="BJCC01000010">
    <property type="protein sequence ID" value="GCF93520.1"/>
    <property type="molecule type" value="Genomic_DNA"/>
</dbReference>
<accession>A0A4P5P6X1</accession>
<sequence>MKKMAAESVIQQILGLKGKDPQFFGRYLLKQDFLEHKIPANERAGLIKKALDCGRAAAQTFQVDYQSIPQYLEEQQIAIHYFEEVSAVTKKDYTLARITLPDQVFLNRSLIDAGEAWIKAETRLHFVTEQTSIETILIAHELYHSIETCKKLYTTQKHLTYRVGPFKKHARLHSLSEIAATAFVQELYGLVFSPLLLNPVLIYPVDPPFGTEILQQFFAEDVSRKPMD</sequence>
<organism evidence="1 2">
    <name type="scientific">Enterococcus florum</name>
    <dbReference type="NCBI Taxonomy" id="2480627"/>
    <lineage>
        <taxon>Bacteria</taxon>
        <taxon>Bacillati</taxon>
        <taxon>Bacillota</taxon>
        <taxon>Bacilli</taxon>
        <taxon>Lactobacillales</taxon>
        <taxon>Enterococcaceae</taxon>
        <taxon>Enterococcus</taxon>
    </lineage>
</organism>
<evidence type="ECO:0000313" key="2">
    <source>
        <dbReference type="Proteomes" id="UP000290567"/>
    </source>
</evidence>
<proteinExistence type="predicted"/>
<keyword evidence="2" id="KW-1185">Reference proteome</keyword>